<keyword evidence="1" id="KW-0472">Membrane</keyword>
<evidence type="ECO:0000256" key="1">
    <source>
        <dbReference type="SAM" id="Phobius"/>
    </source>
</evidence>
<gene>
    <name evidence="2" type="ORF">Hsar01_01720</name>
</gene>
<feature type="transmembrane region" description="Helical" evidence="1">
    <location>
        <begin position="93"/>
        <end position="116"/>
    </location>
</feature>
<dbReference type="RefSeq" id="WP_353566638.1">
    <property type="nucleotide sequence ID" value="NZ_BAABRI010000008.1"/>
</dbReference>
<evidence type="ECO:0000313" key="3">
    <source>
        <dbReference type="Proteomes" id="UP001476282"/>
    </source>
</evidence>
<organism evidence="2 3">
    <name type="scientific">Haloferula sargassicola</name>
    <dbReference type="NCBI Taxonomy" id="490096"/>
    <lineage>
        <taxon>Bacteria</taxon>
        <taxon>Pseudomonadati</taxon>
        <taxon>Verrucomicrobiota</taxon>
        <taxon>Verrucomicrobiia</taxon>
        <taxon>Verrucomicrobiales</taxon>
        <taxon>Verrucomicrobiaceae</taxon>
        <taxon>Haloferula</taxon>
    </lineage>
</organism>
<feature type="transmembrane region" description="Helical" evidence="1">
    <location>
        <begin position="57"/>
        <end position="81"/>
    </location>
</feature>
<keyword evidence="3" id="KW-1185">Reference proteome</keyword>
<comment type="caution">
    <text evidence="2">The sequence shown here is derived from an EMBL/GenBank/DDBJ whole genome shotgun (WGS) entry which is preliminary data.</text>
</comment>
<dbReference type="EMBL" id="BAABRI010000008">
    <property type="protein sequence ID" value="GAA5482498.1"/>
    <property type="molecule type" value="Genomic_DNA"/>
</dbReference>
<evidence type="ECO:0000313" key="2">
    <source>
        <dbReference type="EMBL" id="GAA5482498.1"/>
    </source>
</evidence>
<keyword evidence="1" id="KW-1133">Transmembrane helix</keyword>
<feature type="transmembrane region" description="Helical" evidence="1">
    <location>
        <begin position="20"/>
        <end position="45"/>
    </location>
</feature>
<evidence type="ECO:0008006" key="4">
    <source>
        <dbReference type="Google" id="ProtNLM"/>
    </source>
</evidence>
<keyword evidence="1" id="KW-0812">Transmembrane</keyword>
<sequence length="137" mass="13950">MEPHTPLDPPRTQQPQVAVVGINPGTAGCASIVLAAIGLPVLAYIKPGKIMRGIANQAIFVVSQILAFCIPVILGGGASAAAREAGNDDGAGAAAAGALIGAPLLMAIVWFIWVILTTIDVNRCVKDHNAGKGVKYT</sequence>
<protein>
    <recommendedName>
        <fullName evidence="4">DUF4190 domain-containing protein</fullName>
    </recommendedName>
</protein>
<dbReference type="Proteomes" id="UP001476282">
    <property type="component" value="Unassembled WGS sequence"/>
</dbReference>
<accession>A0ABP9ULM3</accession>
<reference evidence="2 3" key="1">
    <citation type="submission" date="2024-02" db="EMBL/GenBank/DDBJ databases">
        <title>Haloferula sargassicola NBRC 104335.</title>
        <authorList>
            <person name="Ichikawa N."/>
            <person name="Katano-Makiyama Y."/>
            <person name="Hidaka K."/>
        </authorList>
    </citation>
    <scope>NUCLEOTIDE SEQUENCE [LARGE SCALE GENOMIC DNA]</scope>
    <source>
        <strain evidence="2 3">NBRC 104335</strain>
    </source>
</reference>
<name>A0ABP9ULM3_9BACT</name>
<proteinExistence type="predicted"/>